<comment type="subcellular location">
    <subcellularLocation>
        <location evidence="2 15">Cytoplasm</location>
    </subcellularLocation>
</comment>
<comment type="subunit">
    <text evidence="4 15">Homodimer.</text>
</comment>
<keyword evidence="19" id="KW-1185">Reference proteome</keyword>
<evidence type="ECO:0000256" key="11">
    <source>
        <dbReference type="ARBA" id="ARBA00022759"/>
    </source>
</evidence>
<keyword evidence="5 15" id="KW-0963">Cytoplasm</keyword>
<dbReference type="GO" id="GO:0006397">
    <property type="term" value="P:mRNA processing"/>
    <property type="evidence" value="ECO:0007669"/>
    <property type="project" value="UniProtKB-UniRule"/>
</dbReference>
<dbReference type="InterPro" id="IPR014720">
    <property type="entry name" value="dsRBD_dom"/>
</dbReference>
<dbReference type="SUPFAM" id="SSF69065">
    <property type="entry name" value="RNase III domain-like"/>
    <property type="match status" value="1"/>
</dbReference>
<evidence type="ECO:0000256" key="14">
    <source>
        <dbReference type="ARBA" id="ARBA00022884"/>
    </source>
</evidence>
<evidence type="ECO:0000259" key="16">
    <source>
        <dbReference type="PROSITE" id="PS50137"/>
    </source>
</evidence>
<feature type="binding site" evidence="15">
    <location>
        <position position="53"/>
    </location>
    <ligand>
        <name>Mg(2+)</name>
        <dbReference type="ChEBI" id="CHEBI:18420"/>
    </ligand>
</feature>
<feature type="active site" evidence="15">
    <location>
        <position position="129"/>
    </location>
</feature>
<keyword evidence="10 15" id="KW-0479">Metal-binding</keyword>
<evidence type="ECO:0000313" key="18">
    <source>
        <dbReference type="EMBL" id="AYO30434.1"/>
    </source>
</evidence>
<dbReference type="GO" id="GO:0003725">
    <property type="term" value="F:double-stranded RNA binding"/>
    <property type="evidence" value="ECO:0007669"/>
    <property type="project" value="TreeGrafter"/>
</dbReference>
<gene>
    <name evidence="15" type="primary">rnc</name>
    <name evidence="18" type="ORF">D2962_07165</name>
</gene>
<dbReference type="Pfam" id="PF00035">
    <property type="entry name" value="dsrm"/>
    <property type="match status" value="1"/>
</dbReference>
<dbReference type="AlphaFoldDB" id="A0A3G2R4I9"/>
<keyword evidence="9 15" id="KW-0540">Nuclease</keyword>
<dbReference type="NCBIfam" id="TIGR02191">
    <property type="entry name" value="RNaseIII"/>
    <property type="match status" value="1"/>
</dbReference>
<dbReference type="FunFam" id="1.10.1520.10:FF:000001">
    <property type="entry name" value="Ribonuclease 3"/>
    <property type="match status" value="1"/>
</dbReference>
<dbReference type="GO" id="GO:0042802">
    <property type="term" value="F:identical protein binding"/>
    <property type="evidence" value="ECO:0007669"/>
    <property type="project" value="UniProtKB-ARBA"/>
</dbReference>
<comment type="cofactor">
    <cofactor evidence="15">
        <name>Mg(2+)</name>
        <dbReference type="ChEBI" id="CHEBI:18420"/>
    </cofactor>
</comment>
<keyword evidence="14 15" id="KW-0694">RNA-binding</keyword>
<dbReference type="InterPro" id="IPR036389">
    <property type="entry name" value="RNase_III_sf"/>
</dbReference>
<evidence type="ECO:0000256" key="12">
    <source>
        <dbReference type="ARBA" id="ARBA00022801"/>
    </source>
</evidence>
<dbReference type="SMART" id="SM00535">
    <property type="entry name" value="RIBOc"/>
    <property type="match status" value="1"/>
</dbReference>
<keyword evidence="7 15" id="KW-0507">mRNA processing</keyword>
<protein>
    <recommendedName>
        <fullName evidence="15">Ribonuclease 3</fullName>
        <ecNumber evidence="15">3.1.26.3</ecNumber>
    </recommendedName>
    <alternativeName>
        <fullName evidence="15">Ribonuclease III</fullName>
        <shortName evidence="15">RNase III</shortName>
    </alternativeName>
</protein>
<evidence type="ECO:0000256" key="1">
    <source>
        <dbReference type="ARBA" id="ARBA00000109"/>
    </source>
</evidence>
<keyword evidence="15" id="KW-0699">rRNA-binding</keyword>
<dbReference type="InterPro" id="IPR000999">
    <property type="entry name" value="RNase_III_dom"/>
</dbReference>
<evidence type="ECO:0000259" key="17">
    <source>
        <dbReference type="PROSITE" id="PS50142"/>
    </source>
</evidence>
<dbReference type="KEGG" id="bacg:D2962_07165"/>
<dbReference type="RefSeq" id="WP_120766796.1">
    <property type="nucleotide sequence ID" value="NZ_CP033169.1"/>
</dbReference>
<dbReference type="Pfam" id="PF14622">
    <property type="entry name" value="Ribonucleas_3_3"/>
    <property type="match status" value="1"/>
</dbReference>
<dbReference type="HAMAP" id="MF_00104">
    <property type="entry name" value="RNase_III"/>
    <property type="match status" value="1"/>
</dbReference>
<evidence type="ECO:0000256" key="13">
    <source>
        <dbReference type="ARBA" id="ARBA00022842"/>
    </source>
</evidence>
<dbReference type="GO" id="GO:0006364">
    <property type="term" value="P:rRNA processing"/>
    <property type="evidence" value="ECO:0007669"/>
    <property type="project" value="UniProtKB-UniRule"/>
</dbReference>
<dbReference type="GO" id="GO:0005737">
    <property type="term" value="C:cytoplasm"/>
    <property type="evidence" value="ECO:0007669"/>
    <property type="project" value="UniProtKB-SubCell"/>
</dbReference>
<dbReference type="InterPro" id="IPR011907">
    <property type="entry name" value="RNase_III"/>
</dbReference>
<evidence type="ECO:0000256" key="4">
    <source>
        <dbReference type="ARBA" id="ARBA00011738"/>
    </source>
</evidence>
<organism evidence="18 19">
    <name type="scientific">Biomaibacter acetigenes</name>
    <dbReference type="NCBI Taxonomy" id="2316383"/>
    <lineage>
        <taxon>Bacteria</taxon>
        <taxon>Bacillati</taxon>
        <taxon>Bacillota</taxon>
        <taxon>Clostridia</taxon>
        <taxon>Thermosediminibacterales</taxon>
        <taxon>Tepidanaerobacteraceae</taxon>
        <taxon>Biomaibacter</taxon>
    </lineage>
</organism>
<dbReference type="CDD" id="cd00593">
    <property type="entry name" value="RIBOc"/>
    <property type="match status" value="1"/>
</dbReference>
<keyword evidence="11 15" id="KW-0255">Endonuclease</keyword>
<dbReference type="PANTHER" id="PTHR11207:SF0">
    <property type="entry name" value="RIBONUCLEASE 3"/>
    <property type="match status" value="1"/>
</dbReference>
<evidence type="ECO:0000256" key="15">
    <source>
        <dbReference type="HAMAP-Rule" id="MF_00104"/>
    </source>
</evidence>
<dbReference type="SUPFAM" id="SSF54768">
    <property type="entry name" value="dsRNA-binding domain-like"/>
    <property type="match status" value="1"/>
</dbReference>
<dbReference type="FunFam" id="3.30.160.20:FF:000003">
    <property type="entry name" value="Ribonuclease 3"/>
    <property type="match status" value="1"/>
</dbReference>
<evidence type="ECO:0000256" key="9">
    <source>
        <dbReference type="ARBA" id="ARBA00022722"/>
    </source>
</evidence>
<keyword evidence="13 15" id="KW-0460">Magnesium</keyword>
<dbReference type="GO" id="GO:0004525">
    <property type="term" value="F:ribonuclease III activity"/>
    <property type="evidence" value="ECO:0007669"/>
    <property type="project" value="UniProtKB-UniRule"/>
</dbReference>
<dbReference type="EMBL" id="CP033169">
    <property type="protein sequence ID" value="AYO30434.1"/>
    <property type="molecule type" value="Genomic_DNA"/>
</dbReference>
<feature type="active site" evidence="15">
    <location>
        <position position="57"/>
    </location>
</feature>
<feature type="binding site" evidence="15">
    <location>
        <position position="129"/>
    </location>
    <ligand>
        <name>Mg(2+)</name>
        <dbReference type="ChEBI" id="CHEBI:18420"/>
    </ligand>
</feature>
<evidence type="ECO:0000256" key="3">
    <source>
        <dbReference type="ARBA" id="ARBA00010183"/>
    </source>
</evidence>
<dbReference type="SMART" id="SM00358">
    <property type="entry name" value="DSRM"/>
    <property type="match status" value="1"/>
</dbReference>
<sequence length="239" mass="27227">MQLDPNRLRELERLQEIIGITFNSFQILNNAFIHPSYTNEQNSISIENNQRLEFLGDAVLELVISHYLYEKYPEMSEGQMTKVRAYTVCEHSLALAAKNLLLGDYLVLGKGEENTGGREKPSILADTFESLIGAIYLDKNLDTVRDFIIKNLEDAIQKAVEGEEARDYKTLLQEILQKSSPDRVCYEVIKEEGPDHAKVFYVEVLWKGEVMGRGSGKSKKEAEQLAAKQALNNLKQWKI</sequence>
<comment type="function">
    <text evidence="15">Digests double-stranded RNA. Involved in the processing of primary rRNA transcript to yield the immediate precursors to the large and small rRNAs (23S and 16S). Processes some mRNAs, and tRNAs when they are encoded in the rRNA operon. Processes pre-crRNA and tracrRNA of type II CRISPR loci if present in the organism.</text>
</comment>
<reference evidence="18 19" key="1">
    <citation type="submission" date="2018-10" db="EMBL/GenBank/DDBJ databases">
        <authorList>
            <person name="Zhang X."/>
        </authorList>
    </citation>
    <scope>NUCLEOTIDE SEQUENCE [LARGE SCALE GENOMIC DNA]</scope>
    <source>
        <strain evidence="18 19">SK-G1</strain>
    </source>
</reference>
<dbReference type="PANTHER" id="PTHR11207">
    <property type="entry name" value="RIBONUCLEASE III"/>
    <property type="match status" value="1"/>
</dbReference>
<keyword evidence="8 15" id="KW-0819">tRNA processing</keyword>
<evidence type="ECO:0000256" key="6">
    <source>
        <dbReference type="ARBA" id="ARBA00022552"/>
    </source>
</evidence>
<dbReference type="EC" id="3.1.26.3" evidence="15"/>
<dbReference type="GO" id="GO:0019843">
    <property type="term" value="F:rRNA binding"/>
    <property type="evidence" value="ECO:0007669"/>
    <property type="project" value="UniProtKB-KW"/>
</dbReference>
<dbReference type="Gene3D" id="3.30.160.20">
    <property type="match status" value="1"/>
</dbReference>
<feature type="domain" description="RNase III" evidence="17">
    <location>
        <begin position="11"/>
        <end position="140"/>
    </location>
</feature>
<evidence type="ECO:0000256" key="10">
    <source>
        <dbReference type="ARBA" id="ARBA00022723"/>
    </source>
</evidence>
<dbReference type="PROSITE" id="PS50137">
    <property type="entry name" value="DS_RBD"/>
    <property type="match status" value="1"/>
</dbReference>
<dbReference type="PROSITE" id="PS00517">
    <property type="entry name" value="RNASE_3_1"/>
    <property type="match status" value="1"/>
</dbReference>
<dbReference type="CDD" id="cd10845">
    <property type="entry name" value="DSRM_RNAse_III_family"/>
    <property type="match status" value="1"/>
</dbReference>
<proteinExistence type="inferred from homology"/>
<feature type="binding site" evidence="15">
    <location>
        <position position="126"/>
    </location>
    <ligand>
        <name>Mg(2+)</name>
        <dbReference type="ChEBI" id="CHEBI:18420"/>
    </ligand>
</feature>
<evidence type="ECO:0000313" key="19">
    <source>
        <dbReference type="Proteomes" id="UP000280960"/>
    </source>
</evidence>
<feature type="domain" description="DRBM" evidence="16">
    <location>
        <begin position="167"/>
        <end position="236"/>
    </location>
</feature>
<dbReference type="Proteomes" id="UP000280960">
    <property type="component" value="Chromosome"/>
</dbReference>
<dbReference type="GO" id="GO:0008033">
    <property type="term" value="P:tRNA processing"/>
    <property type="evidence" value="ECO:0007669"/>
    <property type="project" value="UniProtKB-KW"/>
</dbReference>
<keyword evidence="6 15" id="KW-0698">rRNA processing</keyword>
<accession>A0A3G2R4I9</accession>
<name>A0A3G2R4I9_9FIRM</name>
<evidence type="ECO:0000256" key="8">
    <source>
        <dbReference type="ARBA" id="ARBA00022694"/>
    </source>
</evidence>
<dbReference type="GO" id="GO:0010468">
    <property type="term" value="P:regulation of gene expression"/>
    <property type="evidence" value="ECO:0007669"/>
    <property type="project" value="TreeGrafter"/>
</dbReference>
<evidence type="ECO:0000256" key="2">
    <source>
        <dbReference type="ARBA" id="ARBA00004496"/>
    </source>
</evidence>
<dbReference type="GO" id="GO:0046872">
    <property type="term" value="F:metal ion binding"/>
    <property type="evidence" value="ECO:0007669"/>
    <property type="project" value="UniProtKB-KW"/>
</dbReference>
<dbReference type="Gene3D" id="1.10.1520.10">
    <property type="entry name" value="Ribonuclease III domain"/>
    <property type="match status" value="1"/>
</dbReference>
<keyword evidence="12 15" id="KW-0378">Hydrolase</keyword>
<dbReference type="PROSITE" id="PS50142">
    <property type="entry name" value="RNASE_3_2"/>
    <property type="match status" value="1"/>
</dbReference>
<comment type="similarity">
    <text evidence="3">Belongs to the ribonuclease III family.</text>
</comment>
<evidence type="ECO:0000256" key="7">
    <source>
        <dbReference type="ARBA" id="ARBA00022664"/>
    </source>
</evidence>
<comment type="catalytic activity">
    <reaction evidence="1 15">
        <text>Endonucleolytic cleavage to 5'-phosphomonoester.</text>
        <dbReference type="EC" id="3.1.26.3"/>
    </reaction>
</comment>
<evidence type="ECO:0000256" key="5">
    <source>
        <dbReference type="ARBA" id="ARBA00022490"/>
    </source>
</evidence>